<dbReference type="Proteomes" id="UP000326476">
    <property type="component" value="Unassembled WGS sequence"/>
</dbReference>
<accession>A0A5N1BJ99</accession>
<evidence type="ECO:0000256" key="7">
    <source>
        <dbReference type="SAM" id="Phobius"/>
    </source>
</evidence>
<dbReference type="InterPro" id="IPR003362">
    <property type="entry name" value="Bact_transf"/>
</dbReference>
<sequence length="484" mass="56186">MYHTLPEGWLSVKDYILIDLLSLVFSTFLGYCVRFGELDLLDNLLYRKILVILILMDILLILVFDVFRNIKERGYYKEFANTIKHVMRLIVFFSFYLFITQQADNVSRRMILYSFSFYLIISYLTRIFWKDFLKSFFQSNKITRSLLIISTEKGMQDILDSVVVDIGKETMISLVYMDTSSLSDNLTKYPIVANKDTVLDYAARHWVDEVIIDDNLDDQLVEKLIEQLSTVGIVVHIKLKKNYAIPEQQQIVQRFGSDSYITASINYISTKQALIKRGIDLFFGFFGSLAVVILTLFIGPLIYIADPGPIFFKQKRIGKSGKPFYIYKFRTMVTDAEDRLQELKKYNQLDTDLMFKLDGDPRIIGCEIDNDGKILKKGLGNLLRDWSIDEFPQFFNVLKGDMSIVGTRPPTVKEWSKYKYHHRARLSIKPGITGLWQVSGRSNIKDFETVVELDRKYIENWSIGLDLRILLKTVVVVLNKNGSM</sequence>
<keyword evidence="5 7" id="KW-1133">Transmembrane helix</keyword>
<feature type="transmembrane region" description="Helical" evidence="7">
    <location>
        <begin position="281"/>
        <end position="305"/>
    </location>
</feature>
<feature type="transmembrane region" description="Helical" evidence="7">
    <location>
        <begin position="111"/>
        <end position="129"/>
    </location>
</feature>
<gene>
    <name evidence="9" type="ORF">F6I34_09210</name>
</gene>
<dbReference type="GO" id="GO:0016020">
    <property type="term" value="C:membrane"/>
    <property type="evidence" value="ECO:0007669"/>
    <property type="project" value="UniProtKB-SubCell"/>
</dbReference>
<dbReference type="PANTHER" id="PTHR30576:SF10">
    <property type="entry name" value="SLL5057 PROTEIN"/>
    <property type="match status" value="1"/>
</dbReference>
<evidence type="ECO:0000313" key="9">
    <source>
        <dbReference type="EMBL" id="KAA9237913.1"/>
    </source>
</evidence>
<evidence type="ECO:0000256" key="3">
    <source>
        <dbReference type="ARBA" id="ARBA00022679"/>
    </source>
</evidence>
<name>A0A5N1BJ99_9LACT</name>
<dbReference type="PANTHER" id="PTHR30576">
    <property type="entry name" value="COLANIC BIOSYNTHESIS UDP-GLUCOSE LIPID CARRIER TRANSFERASE"/>
    <property type="match status" value="1"/>
</dbReference>
<protein>
    <submittedName>
        <fullName evidence="9">Sugar transferase</fullName>
    </submittedName>
</protein>
<reference evidence="10" key="1">
    <citation type="submission" date="2019-09" db="EMBL/GenBank/DDBJ databases">
        <title>Draft genome sequence assemblies of isolates from the urinary tract.</title>
        <authorList>
            <person name="Mores C.R."/>
            <person name="Putonti C."/>
            <person name="Wolfe A.J."/>
        </authorList>
    </citation>
    <scope>NUCLEOTIDE SEQUENCE [LARGE SCALE GENOMIC DNA]</scope>
    <source>
        <strain evidence="10">UMB8614</strain>
    </source>
</reference>
<feature type="transmembrane region" description="Helical" evidence="7">
    <location>
        <begin position="12"/>
        <end position="33"/>
    </location>
</feature>
<evidence type="ECO:0000256" key="6">
    <source>
        <dbReference type="ARBA" id="ARBA00023136"/>
    </source>
</evidence>
<dbReference type="AlphaFoldDB" id="A0A5N1BJ99"/>
<evidence type="ECO:0000256" key="5">
    <source>
        <dbReference type="ARBA" id="ARBA00022989"/>
    </source>
</evidence>
<keyword evidence="4 7" id="KW-0812">Transmembrane</keyword>
<dbReference type="NCBIfam" id="TIGR03025">
    <property type="entry name" value="EPS_sugtrans"/>
    <property type="match status" value="1"/>
</dbReference>
<dbReference type="EMBL" id="VYVN01000034">
    <property type="protein sequence ID" value="KAA9237913.1"/>
    <property type="molecule type" value="Genomic_DNA"/>
</dbReference>
<dbReference type="Pfam" id="PF02397">
    <property type="entry name" value="Bac_transf"/>
    <property type="match status" value="1"/>
</dbReference>
<dbReference type="GO" id="GO:0016780">
    <property type="term" value="F:phosphotransferase activity, for other substituted phosphate groups"/>
    <property type="evidence" value="ECO:0007669"/>
    <property type="project" value="TreeGrafter"/>
</dbReference>
<feature type="domain" description="Bacterial sugar transferase" evidence="8">
    <location>
        <begin position="276"/>
        <end position="478"/>
    </location>
</feature>
<evidence type="ECO:0000313" key="10">
    <source>
        <dbReference type="Proteomes" id="UP000326476"/>
    </source>
</evidence>
<evidence type="ECO:0000256" key="2">
    <source>
        <dbReference type="ARBA" id="ARBA00006464"/>
    </source>
</evidence>
<evidence type="ECO:0000256" key="4">
    <source>
        <dbReference type="ARBA" id="ARBA00022692"/>
    </source>
</evidence>
<comment type="similarity">
    <text evidence="2">Belongs to the bacterial sugar transferase family.</text>
</comment>
<keyword evidence="6 7" id="KW-0472">Membrane</keyword>
<keyword evidence="3 9" id="KW-0808">Transferase</keyword>
<proteinExistence type="inferred from homology"/>
<comment type="subcellular location">
    <subcellularLocation>
        <location evidence="1">Membrane</location>
        <topology evidence="1">Multi-pass membrane protein</topology>
    </subcellularLocation>
</comment>
<dbReference type="InterPro" id="IPR017475">
    <property type="entry name" value="EPS_sugar_tfrase"/>
</dbReference>
<feature type="transmembrane region" description="Helical" evidence="7">
    <location>
        <begin position="45"/>
        <end position="67"/>
    </location>
</feature>
<evidence type="ECO:0000259" key="8">
    <source>
        <dbReference type="Pfam" id="PF02397"/>
    </source>
</evidence>
<comment type="caution">
    <text evidence="9">The sequence shown here is derived from an EMBL/GenBank/DDBJ whole genome shotgun (WGS) entry which is preliminary data.</text>
</comment>
<organism evidence="9 10">
    <name type="scientific">Aerococcus tenax</name>
    <dbReference type="NCBI Taxonomy" id="3078812"/>
    <lineage>
        <taxon>Bacteria</taxon>
        <taxon>Bacillati</taxon>
        <taxon>Bacillota</taxon>
        <taxon>Bacilli</taxon>
        <taxon>Lactobacillales</taxon>
        <taxon>Aerococcaceae</taxon>
        <taxon>Aerococcus</taxon>
    </lineage>
</organism>
<feature type="transmembrane region" description="Helical" evidence="7">
    <location>
        <begin position="79"/>
        <end position="99"/>
    </location>
</feature>
<keyword evidence="10" id="KW-1185">Reference proteome</keyword>
<evidence type="ECO:0000256" key="1">
    <source>
        <dbReference type="ARBA" id="ARBA00004141"/>
    </source>
</evidence>